<reference evidence="4 5" key="1">
    <citation type="journal article" date="2015" name="Genome Announc.">
        <title>Expanding the biotechnology potential of lactobacilli through comparative genomics of 213 strains and associated genera.</title>
        <authorList>
            <person name="Sun Z."/>
            <person name="Harris H.M."/>
            <person name="McCann A."/>
            <person name="Guo C."/>
            <person name="Argimon S."/>
            <person name="Zhang W."/>
            <person name="Yang X."/>
            <person name="Jeffery I.B."/>
            <person name="Cooney J.C."/>
            <person name="Kagawa T.F."/>
            <person name="Liu W."/>
            <person name="Song Y."/>
            <person name="Salvetti E."/>
            <person name="Wrobel A."/>
            <person name="Rasinkangas P."/>
            <person name="Parkhill J."/>
            <person name="Rea M.C."/>
            <person name="O'Sullivan O."/>
            <person name="Ritari J."/>
            <person name="Douillard F.P."/>
            <person name="Paul Ross R."/>
            <person name="Yang R."/>
            <person name="Briner A.E."/>
            <person name="Felis G.E."/>
            <person name="de Vos W.M."/>
            <person name="Barrangou R."/>
            <person name="Klaenhammer T.R."/>
            <person name="Caufield P.W."/>
            <person name="Cui Y."/>
            <person name="Zhang H."/>
            <person name="O'Toole P.W."/>
        </authorList>
    </citation>
    <scope>NUCLEOTIDE SEQUENCE [LARGE SCALE GENOMIC DNA]</scope>
    <source>
        <strain evidence="4 5">DSM 20003</strain>
    </source>
</reference>
<dbReference type="OrthoDB" id="9810250at2"/>
<keyword evidence="5" id="KW-1185">Reference proteome</keyword>
<dbReference type="EMBL" id="AZDA01000003">
    <property type="protein sequence ID" value="KRK40778.1"/>
    <property type="molecule type" value="Genomic_DNA"/>
</dbReference>
<keyword evidence="1 2" id="KW-0238">DNA-binding</keyword>
<name>A0A0R1HAV5_9LACO</name>
<dbReference type="PATRIC" id="fig|1423726.3.peg.2621"/>
<proteinExistence type="predicted"/>
<dbReference type="AlphaFoldDB" id="A0A0R1HAV5"/>
<dbReference type="InterPro" id="IPR050624">
    <property type="entry name" value="HTH-type_Tx_Regulator"/>
</dbReference>
<dbReference type="Gene3D" id="1.10.357.10">
    <property type="entry name" value="Tetracycline Repressor, domain 2"/>
    <property type="match status" value="1"/>
</dbReference>
<evidence type="ECO:0000259" key="3">
    <source>
        <dbReference type="PROSITE" id="PS50977"/>
    </source>
</evidence>
<feature type="DNA-binding region" description="H-T-H motif" evidence="2">
    <location>
        <begin position="30"/>
        <end position="49"/>
    </location>
</feature>
<evidence type="ECO:0000313" key="4">
    <source>
        <dbReference type="EMBL" id="KRK40778.1"/>
    </source>
</evidence>
<dbReference type="Proteomes" id="UP000051461">
    <property type="component" value="Unassembled WGS sequence"/>
</dbReference>
<dbReference type="PANTHER" id="PTHR43479">
    <property type="entry name" value="ACREF/ENVCD OPERON REPRESSOR-RELATED"/>
    <property type="match status" value="1"/>
</dbReference>
<organism evidence="4 5">
    <name type="scientific">Loigolactobacillus bifermentans DSM 20003</name>
    <dbReference type="NCBI Taxonomy" id="1423726"/>
    <lineage>
        <taxon>Bacteria</taxon>
        <taxon>Bacillati</taxon>
        <taxon>Bacillota</taxon>
        <taxon>Bacilli</taxon>
        <taxon>Lactobacillales</taxon>
        <taxon>Lactobacillaceae</taxon>
        <taxon>Loigolactobacillus</taxon>
    </lineage>
</organism>
<evidence type="ECO:0000256" key="1">
    <source>
        <dbReference type="ARBA" id="ARBA00023125"/>
    </source>
</evidence>
<dbReference type="PROSITE" id="PS50977">
    <property type="entry name" value="HTH_TETR_2"/>
    <property type="match status" value="1"/>
</dbReference>
<dbReference type="PANTHER" id="PTHR43479:SF7">
    <property type="entry name" value="TETR-FAMILY TRANSCRIPTIONAL REGULATOR"/>
    <property type="match status" value="1"/>
</dbReference>
<dbReference type="RefSeq" id="WP_057903213.1">
    <property type="nucleotide sequence ID" value="NZ_AZDA01000003.1"/>
</dbReference>
<accession>A0A0R1HAV5</accession>
<evidence type="ECO:0000313" key="5">
    <source>
        <dbReference type="Proteomes" id="UP000051461"/>
    </source>
</evidence>
<dbReference type="STRING" id="1423726.FC07_GL002527"/>
<evidence type="ECO:0000256" key="2">
    <source>
        <dbReference type="PROSITE-ProRule" id="PRU00335"/>
    </source>
</evidence>
<dbReference type="InterPro" id="IPR009057">
    <property type="entry name" value="Homeodomain-like_sf"/>
</dbReference>
<dbReference type="GO" id="GO:0003677">
    <property type="term" value="F:DNA binding"/>
    <property type="evidence" value="ECO:0007669"/>
    <property type="project" value="UniProtKB-UniRule"/>
</dbReference>
<sequence>MPDLRVQRTQRLIQNAFIELVLEVGFQHVTISLLAERAMINRQTFYKHYVDKYDLATQMSDAILQWYDQLGQERIALAKASLTLDEIINRLRPHLAQLLARYRRPMLALRTIHLPQLDLEQALKQRITQVVKTLLGTAPSLLEQTVMESVILGLLDYLLAYQQLPSSQEIQVSLSRLSKLFEASAGEK</sequence>
<dbReference type="Pfam" id="PF00440">
    <property type="entry name" value="TetR_N"/>
    <property type="match status" value="1"/>
</dbReference>
<comment type="caution">
    <text evidence="4">The sequence shown here is derived from an EMBL/GenBank/DDBJ whole genome shotgun (WGS) entry which is preliminary data.</text>
</comment>
<protein>
    <recommendedName>
        <fullName evidence="3">HTH tetR-type domain-containing protein</fullName>
    </recommendedName>
</protein>
<feature type="domain" description="HTH tetR-type" evidence="3">
    <location>
        <begin position="7"/>
        <end position="67"/>
    </location>
</feature>
<gene>
    <name evidence="4" type="ORF">FC07_GL002527</name>
</gene>
<dbReference type="InterPro" id="IPR001647">
    <property type="entry name" value="HTH_TetR"/>
</dbReference>
<dbReference type="SUPFAM" id="SSF46689">
    <property type="entry name" value="Homeodomain-like"/>
    <property type="match status" value="1"/>
</dbReference>